<dbReference type="EMBL" id="HG934054">
    <property type="protein sequence ID" value="CDN04615.1"/>
    <property type="molecule type" value="Genomic_DNA"/>
</dbReference>
<sequence>QYKLRTNPQPNPITNTQHTNPITSNNHLMIT</sequence>
<feature type="non-terminal residue" evidence="2">
    <location>
        <position position="1"/>
    </location>
</feature>
<geneLocation type="mitochondrion" evidence="2"/>
<evidence type="ECO:0000313" key="2">
    <source>
        <dbReference type="EMBL" id="CDN04615.1"/>
    </source>
</evidence>
<dbReference type="AlphaFoldDB" id="A0A068SJE3"/>
<proteinExistence type="predicted"/>
<feature type="non-terminal residue" evidence="2">
    <location>
        <position position="31"/>
    </location>
</feature>
<feature type="region of interest" description="Disordered" evidence="1">
    <location>
        <begin position="1"/>
        <end position="31"/>
    </location>
</feature>
<gene>
    <name evidence="2" type="primary">ND4</name>
</gene>
<protein>
    <submittedName>
        <fullName evidence="2">NADH dehydrogenase subunit 4</fullName>
    </submittedName>
</protein>
<evidence type="ECO:0000256" key="1">
    <source>
        <dbReference type="SAM" id="MobiDB-lite"/>
    </source>
</evidence>
<keyword evidence="2" id="KW-0496">Mitochondrion</keyword>
<name>A0A068SJE3_9SAUR</name>
<accession>A0A068SJE3</accession>
<reference evidence="2" key="1">
    <citation type="journal article" date="2014" name="Zootaxa">
        <title>Disentangling the Pelomedusa complex using type specimens and historical DNA (Testudines: Pelomedusidae).</title>
        <authorList>
            <person name="Fritz U."/>
            <person name="Petzold A."/>
            <person name="Kehlmaier C."/>
            <person name="Kindler C."/>
            <person name="Campbell P."/>
            <person name="Hofmeyr M.D."/>
            <person name="Branch W.R."/>
        </authorList>
    </citation>
    <scope>NUCLEOTIDE SEQUENCE</scope>
</reference>
<organism evidence="2">
    <name type="scientific">Pelomedusa gehafie</name>
    <dbReference type="NCBI Taxonomy" id="1488667"/>
    <lineage>
        <taxon>Eukaryota</taxon>
        <taxon>Metazoa</taxon>
        <taxon>Chordata</taxon>
        <taxon>Craniata</taxon>
        <taxon>Vertebrata</taxon>
        <taxon>Euteleostomi</taxon>
        <taxon>Archelosauria</taxon>
        <taxon>Testudinata</taxon>
        <taxon>Testudines</taxon>
        <taxon>Pleurodira</taxon>
        <taxon>Pelomedusidae</taxon>
        <taxon>Pelomedusa</taxon>
    </lineage>
</organism>